<dbReference type="EMBL" id="ASRX01000029">
    <property type="protein sequence ID" value="EYF04879.1"/>
    <property type="molecule type" value="Genomic_DNA"/>
</dbReference>
<name>A0A017T6M5_9BACT</name>
<dbReference type="STRING" id="1192034.CAP_3905"/>
<dbReference type="SUPFAM" id="SSF53474">
    <property type="entry name" value="alpha/beta-Hydrolases"/>
    <property type="match status" value="1"/>
</dbReference>
<dbReference type="NCBIfam" id="TIGR00976">
    <property type="entry name" value="CocE_NonD"/>
    <property type="match status" value="1"/>
</dbReference>
<proteinExistence type="predicted"/>
<evidence type="ECO:0000313" key="4">
    <source>
        <dbReference type="Proteomes" id="UP000019678"/>
    </source>
</evidence>
<dbReference type="InterPro" id="IPR005674">
    <property type="entry name" value="CocE/Ser_esterase"/>
</dbReference>
<dbReference type="InterPro" id="IPR013736">
    <property type="entry name" value="Xaa-Pro_dipept_C"/>
</dbReference>
<dbReference type="InterPro" id="IPR029058">
    <property type="entry name" value="AB_hydrolase_fold"/>
</dbReference>
<dbReference type="GO" id="GO:0008239">
    <property type="term" value="F:dipeptidyl-peptidase activity"/>
    <property type="evidence" value="ECO:0007669"/>
    <property type="project" value="InterPro"/>
</dbReference>
<gene>
    <name evidence="3" type="ORF">CAP_3905</name>
</gene>
<accession>A0A017T6M5</accession>
<feature type="domain" description="Xaa-Pro dipeptidyl-peptidase C-terminal" evidence="2">
    <location>
        <begin position="309"/>
        <end position="584"/>
    </location>
</feature>
<dbReference type="Gene3D" id="3.40.50.1820">
    <property type="entry name" value="alpha/beta hydrolase"/>
    <property type="match status" value="1"/>
</dbReference>
<dbReference type="Gene3D" id="2.60.120.260">
    <property type="entry name" value="Galactose-binding domain-like"/>
    <property type="match status" value="1"/>
</dbReference>
<reference evidence="3 4" key="1">
    <citation type="submission" date="2013-05" db="EMBL/GenBank/DDBJ databases">
        <title>Genome assembly of Chondromyces apiculatus DSM 436.</title>
        <authorList>
            <person name="Sharma G."/>
            <person name="Khatri I."/>
            <person name="Kaur C."/>
            <person name="Mayilraj S."/>
            <person name="Subramanian S."/>
        </authorList>
    </citation>
    <scope>NUCLEOTIDE SEQUENCE [LARGE SCALE GENOMIC DNA]</scope>
    <source>
        <strain evidence="3 4">DSM 436</strain>
    </source>
</reference>
<dbReference type="InterPro" id="IPR008979">
    <property type="entry name" value="Galactose-bd-like_sf"/>
</dbReference>
<evidence type="ECO:0000313" key="3">
    <source>
        <dbReference type="EMBL" id="EYF04879.1"/>
    </source>
</evidence>
<protein>
    <submittedName>
        <fullName evidence="3">X-Pro dipeptidyl-peptidase</fullName>
    </submittedName>
</protein>
<dbReference type="SMART" id="SM00939">
    <property type="entry name" value="PepX_C"/>
    <property type="match status" value="1"/>
</dbReference>
<sequence>MRDGARLETVILAPRGATKPLPMLLQRTPYGIPDASVNLGAHPSLAPLLADGYIFVFQNIRGRFRSEGTLVMMRPPRDGKDPRAIDETTDASDTIAWLLQNVAGHNGRVGMWGTSYDAWTATMALLDPHPALAAVIEAASPADQFLGDDFHHNGAFRLAYGFEYVAFLETEKTSNSRFPFDRGDIYDFFLDLGPLSNADRRHFHGKSPTWSDFVAHPDRDAFWERQSFVAHLRKTRVPTLNVAGFWDPENFYGPQKIYEIFEKDDAEGLNHLVLGPWNHGGWHGGTGRKLGPIDFGSDTAVHYREAIEAPFLRLHLHGGDESPGPMPEAQVFQTGVNRWRTFARWPPVEGVSKRRLYLREGRALSFESPTATGADAAEVYVSDPANPVPFYQRPIRPLLQAGQWADWLVQDQRFVDHRPDVLSFSTPPLDADVAIAGDILAELYASTSGTDSDWIVKLIDVHPEGLAPVPPKPGAPPAEVAPDLRGYQLMVASEVLRGRFRESFSRPSAIPANRVVKYTIDLHASAHVFRKGHRILVQIQSTWFPLIDRNPQRYVGSIFQATEADFIKATQRIARSREAPSALVLPVLTR</sequence>
<dbReference type="Gene3D" id="1.10.3020.10">
    <property type="entry name" value="alpha-amino acid ester hydrolase ( Helical cap domain)"/>
    <property type="match status" value="1"/>
</dbReference>
<dbReference type="AlphaFoldDB" id="A0A017T6M5"/>
<dbReference type="eggNOG" id="COG2936">
    <property type="taxonomic scope" value="Bacteria"/>
</dbReference>
<dbReference type="Pfam" id="PF02129">
    <property type="entry name" value="Peptidase_S15"/>
    <property type="match status" value="1"/>
</dbReference>
<dbReference type="Proteomes" id="UP000019678">
    <property type="component" value="Unassembled WGS sequence"/>
</dbReference>
<organism evidence="3 4">
    <name type="scientific">Chondromyces apiculatus DSM 436</name>
    <dbReference type="NCBI Taxonomy" id="1192034"/>
    <lineage>
        <taxon>Bacteria</taxon>
        <taxon>Pseudomonadati</taxon>
        <taxon>Myxococcota</taxon>
        <taxon>Polyangia</taxon>
        <taxon>Polyangiales</taxon>
        <taxon>Polyangiaceae</taxon>
        <taxon>Chondromyces</taxon>
    </lineage>
</organism>
<evidence type="ECO:0000256" key="1">
    <source>
        <dbReference type="ARBA" id="ARBA00022801"/>
    </source>
</evidence>
<dbReference type="SUPFAM" id="SSF49785">
    <property type="entry name" value="Galactose-binding domain-like"/>
    <property type="match status" value="1"/>
</dbReference>
<dbReference type="Pfam" id="PF08530">
    <property type="entry name" value="PepX_C"/>
    <property type="match status" value="1"/>
</dbReference>
<keyword evidence="4" id="KW-1185">Reference proteome</keyword>
<keyword evidence="1" id="KW-0378">Hydrolase</keyword>
<comment type="caution">
    <text evidence="3">The sequence shown here is derived from an EMBL/GenBank/DDBJ whole genome shotgun (WGS) entry which is preliminary data.</text>
</comment>
<dbReference type="InterPro" id="IPR000383">
    <property type="entry name" value="Xaa-Pro-like_dom"/>
</dbReference>
<evidence type="ECO:0000259" key="2">
    <source>
        <dbReference type="SMART" id="SM00939"/>
    </source>
</evidence>